<dbReference type="STRING" id="747525.W4KMI2"/>
<evidence type="ECO:0000313" key="11">
    <source>
        <dbReference type="Proteomes" id="UP000030671"/>
    </source>
</evidence>
<feature type="compositionally biased region" description="Basic residues" evidence="8">
    <location>
        <begin position="167"/>
        <end position="181"/>
    </location>
</feature>
<dbReference type="InParanoid" id="W4KMI2"/>
<dbReference type="InterPro" id="IPR019339">
    <property type="entry name" value="CIR_N_dom"/>
</dbReference>
<evidence type="ECO:0000256" key="3">
    <source>
        <dbReference type="ARBA" id="ARBA00022664"/>
    </source>
</evidence>
<feature type="compositionally biased region" description="Basic and acidic residues" evidence="8">
    <location>
        <begin position="311"/>
        <end position="337"/>
    </location>
</feature>
<dbReference type="InterPro" id="IPR022209">
    <property type="entry name" value="CWC25"/>
</dbReference>
<dbReference type="SMART" id="SM01083">
    <property type="entry name" value="Cir_N"/>
    <property type="match status" value="1"/>
</dbReference>
<feature type="compositionally biased region" description="Basic and acidic residues" evidence="8">
    <location>
        <begin position="236"/>
        <end position="248"/>
    </location>
</feature>
<comment type="similarity">
    <text evidence="2">Belongs to the CWC25 family.</text>
</comment>
<protein>
    <recommendedName>
        <fullName evidence="9">CBF1-interacting co-repressor CIR N-terminal domain-containing protein</fullName>
    </recommendedName>
</protein>
<dbReference type="KEGG" id="hir:HETIRDRAFT_153739"/>
<organism evidence="10 11">
    <name type="scientific">Heterobasidion irregulare (strain TC 32-1)</name>
    <dbReference type="NCBI Taxonomy" id="747525"/>
    <lineage>
        <taxon>Eukaryota</taxon>
        <taxon>Fungi</taxon>
        <taxon>Dikarya</taxon>
        <taxon>Basidiomycota</taxon>
        <taxon>Agaricomycotina</taxon>
        <taxon>Agaricomycetes</taxon>
        <taxon>Russulales</taxon>
        <taxon>Bondarzewiaceae</taxon>
        <taxon>Heterobasidion</taxon>
        <taxon>Heterobasidion annosum species complex</taxon>
    </lineage>
</organism>
<dbReference type="eggNOG" id="KOG3869">
    <property type="taxonomic scope" value="Eukaryota"/>
</dbReference>
<dbReference type="PANTHER" id="PTHR16196">
    <property type="entry name" value="CELL CYCLE CONTROL PROTEIN CWF25"/>
    <property type="match status" value="1"/>
</dbReference>
<proteinExistence type="inferred from homology"/>
<evidence type="ECO:0000256" key="1">
    <source>
        <dbReference type="ARBA" id="ARBA00004123"/>
    </source>
</evidence>
<reference evidence="10 11" key="1">
    <citation type="journal article" date="2012" name="New Phytol.">
        <title>Insight into trade-off between wood decay and parasitism from the genome of a fungal forest pathogen.</title>
        <authorList>
            <person name="Olson A."/>
            <person name="Aerts A."/>
            <person name="Asiegbu F."/>
            <person name="Belbahri L."/>
            <person name="Bouzid O."/>
            <person name="Broberg A."/>
            <person name="Canback B."/>
            <person name="Coutinho P.M."/>
            <person name="Cullen D."/>
            <person name="Dalman K."/>
            <person name="Deflorio G."/>
            <person name="van Diepen L.T."/>
            <person name="Dunand C."/>
            <person name="Duplessis S."/>
            <person name="Durling M."/>
            <person name="Gonthier P."/>
            <person name="Grimwood J."/>
            <person name="Fossdal C.G."/>
            <person name="Hansson D."/>
            <person name="Henrissat B."/>
            <person name="Hietala A."/>
            <person name="Himmelstrand K."/>
            <person name="Hoffmeister D."/>
            <person name="Hogberg N."/>
            <person name="James T.Y."/>
            <person name="Karlsson M."/>
            <person name="Kohler A."/>
            <person name="Kues U."/>
            <person name="Lee Y.H."/>
            <person name="Lin Y.C."/>
            <person name="Lind M."/>
            <person name="Lindquist E."/>
            <person name="Lombard V."/>
            <person name="Lucas S."/>
            <person name="Lunden K."/>
            <person name="Morin E."/>
            <person name="Murat C."/>
            <person name="Park J."/>
            <person name="Raffaello T."/>
            <person name="Rouze P."/>
            <person name="Salamov A."/>
            <person name="Schmutz J."/>
            <person name="Solheim H."/>
            <person name="Stahlberg J."/>
            <person name="Velez H."/>
            <person name="de Vries R.P."/>
            <person name="Wiebenga A."/>
            <person name="Woodward S."/>
            <person name="Yakovlev I."/>
            <person name="Garbelotto M."/>
            <person name="Martin F."/>
            <person name="Grigoriev I.V."/>
            <person name="Stenlid J."/>
        </authorList>
    </citation>
    <scope>NUCLEOTIDE SEQUENCE [LARGE SCALE GENOMIC DNA]</scope>
    <source>
        <strain evidence="10 11">TC 32-1</strain>
    </source>
</reference>
<evidence type="ECO:0000256" key="2">
    <source>
        <dbReference type="ARBA" id="ARBA00006695"/>
    </source>
</evidence>
<dbReference type="GO" id="GO:0005684">
    <property type="term" value="C:U2-type spliceosomal complex"/>
    <property type="evidence" value="ECO:0007669"/>
    <property type="project" value="TreeGrafter"/>
</dbReference>
<dbReference type="Proteomes" id="UP000030671">
    <property type="component" value="Unassembled WGS sequence"/>
</dbReference>
<dbReference type="PANTHER" id="PTHR16196:SF0">
    <property type="entry name" value="PRE-MRNA-SPLICING FACTOR CWC25 HOMOLOG"/>
    <property type="match status" value="1"/>
</dbReference>
<accession>W4KMI2</accession>
<name>W4KMI2_HETIT</name>
<evidence type="ECO:0000256" key="8">
    <source>
        <dbReference type="SAM" id="MobiDB-lite"/>
    </source>
</evidence>
<gene>
    <name evidence="10" type="ORF">HETIRDRAFT_153739</name>
</gene>
<evidence type="ECO:0000256" key="5">
    <source>
        <dbReference type="ARBA" id="ARBA00023054"/>
    </source>
</evidence>
<dbReference type="AlphaFoldDB" id="W4KMI2"/>
<dbReference type="GeneID" id="20667446"/>
<evidence type="ECO:0000256" key="4">
    <source>
        <dbReference type="ARBA" id="ARBA00022728"/>
    </source>
</evidence>
<keyword evidence="4" id="KW-0747">Spliceosome</keyword>
<dbReference type="InterPro" id="IPR051376">
    <property type="entry name" value="CWC25_splicing_factor"/>
</dbReference>
<dbReference type="EMBL" id="KI925454">
    <property type="protein sequence ID" value="ETW87048.1"/>
    <property type="molecule type" value="Genomic_DNA"/>
</dbReference>
<keyword evidence="7" id="KW-0539">Nucleus</keyword>
<feature type="region of interest" description="Disordered" evidence="8">
    <location>
        <begin position="36"/>
        <end position="87"/>
    </location>
</feature>
<keyword evidence="11" id="KW-1185">Reference proteome</keyword>
<feature type="region of interest" description="Disordered" evidence="8">
    <location>
        <begin position="151"/>
        <end position="398"/>
    </location>
</feature>
<evidence type="ECO:0000256" key="7">
    <source>
        <dbReference type="ARBA" id="ARBA00023242"/>
    </source>
</evidence>
<keyword evidence="3" id="KW-0507">mRNA processing</keyword>
<feature type="compositionally biased region" description="Basic and acidic residues" evidence="8">
    <location>
        <begin position="435"/>
        <end position="448"/>
    </location>
</feature>
<evidence type="ECO:0000256" key="6">
    <source>
        <dbReference type="ARBA" id="ARBA00023187"/>
    </source>
</evidence>
<keyword evidence="6" id="KW-0508">mRNA splicing</keyword>
<feature type="compositionally biased region" description="Polar residues" evidence="8">
    <location>
        <begin position="75"/>
        <end position="85"/>
    </location>
</feature>
<feature type="compositionally biased region" description="Basic and acidic residues" evidence="8">
    <location>
        <begin position="182"/>
        <end position="211"/>
    </location>
</feature>
<dbReference type="Pfam" id="PF12542">
    <property type="entry name" value="CWC25"/>
    <property type="match status" value="1"/>
</dbReference>
<keyword evidence="5" id="KW-0175">Coiled coil</keyword>
<feature type="compositionally biased region" description="Basic residues" evidence="8">
    <location>
        <begin position="226"/>
        <end position="235"/>
    </location>
</feature>
<evidence type="ECO:0000313" key="10">
    <source>
        <dbReference type="EMBL" id="ETW87048.1"/>
    </source>
</evidence>
<feature type="compositionally biased region" description="Pro residues" evidence="8">
    <location>
        <begin position="349"/>
        <end position="359"/>
    </location>
</feature>
<feature type="compositionally biased region" description="Basic and acidic residues" evidence="8">
    <location>
        <begin position="157"/>
        <end position="166"/>
    </location>
</feature>
<feature type="domain" description="CBF1-interacting co-repressor CIR N-terminal" evidence="9">
    <location>
        <begin position="11"/>
        <end position="47"/>
    </location>
</feature>
<evidence type="ECO:0000259" key="9">
    <source>
        <dbReference type="SMART" id="SM01083"/>
    </source>
</evidence>
<sequence length="464" mass="54447">MGGGDLNMKKSWHPLLLKNQERVWLEEKKALEEKKKLDQLRKEKEEERQLQELQRLQEEQTGRKRTEKLEWMYTTPATGSSQNPNDLEDYLLGKKRVDKILTADENEKLGAAHKNFIAVQNANNARDTAAKIREDPLFAIKQQEAAALEALKSNPLRLREMQERNGIKPKKDKKDKKREKKEKKEQRRRDREDRGRAADSPPRLDYDDRDRYPRRRSLSPRDRPRSRSPYRSRPHNNREYARRDDDHSRRYRSRSRTPDAQYRRRPRSPTNERRRDDVDRRTPPWTRSDESPSPREYDDRRGRSRSRSRSRLREHSPRHRGDDGPKRYRSQSPRDPDASYYKRARLGPQTPPRPAPFPLPSRSTQPPSRAPNPHPPNSSADDRAARLAAMSSNAVGLSTDRKERLTLLLEKEKAELEEDERLRIKSKGMSSFLSREQKKAFSGEGGLEERLRRGRAGLVSEAVG</sequence>
<comment type="subcellular location">
    <subcellularLocation>
        <location evidence="1">Nucleus</location>
    </subcellularLocation>
</comment>
<feature type="region of interest" description="Disordered" evidence="8">
    <location>
        <begin position="429"/>
        <end position="448"/>
    </location>
</feature>
<dbReference type="RefSeq" id="XP_009540996.1">
    <property type="nucleotide sequence ID" value="XM_009542701.1"/>
</dbReference>
<feature type="compositionally biased region" description="Basic and acidic residues" evidence="8">
    <location>
        <begin position="270"/>
        <end position="301"/>
    </location>
</feature>
<dbReference type="GO" id="GO:0000398">
    <property type="term" value="P:mRNA splicing, via spliceosome"/>
    <property type="evidence" value="ECO:0007669"/>
    <property type="project" value="TreeGrafter"/>
</dbReference>
<dbReference type="HOGENOM" id="CLU_025093_0_0_1"/>
<dbReference type="Pfam" id="PF10197">
    <property type="entry name" value="Cir_N"/>
    <property type="match status" value="1"/>
</dbReference>
<feature type="compositionally biased region" description="Basic and acidic residues" evidence="8">
    <location>
        <begin position="36"/>
        <end position="70"/>
    </location>
</feature>
<dbReference type="OrthoDB" id="21123at2759"/>